<feature type="compositionally biased region" description="Basic and acidic residues" evidence="1">
    <location>
        <begin position="28"/>
        <end position="38"/>
    </location>
</feature>
<feature type="region of interest" description="Disordered" evidence="1">
    <location>
        <begin position="1"/>
        <end position="78"/>
    </location>
</feature>
<comment type="caution">
    <text evidence="2">The sequence shown here is derived from an EMBL/GenBank/DDBJ whole genome shotgun (WGS) entry which is preliminary data.</text>
</comment>
<organism evidence="2 3">
    <name type="scientific">Panicum miliaceum</name>
    <name type="common">Proso millet</name>
    <name type="synonym">Broomcorn millet</name>
    <dbReference type="NCBI Taxonomy" id="4540"/>
    <lineage>
        <taxon>Eukaryota</taxon>
        <taxon>Viridiplantae</taxon>
        <taxon>Streptophyta</taxon>
        <taxon>Embryophyta</taxon>
        <taxon>Tracheophyta</taxon>
        <taxon>Spermatophyta</taxon>
        <taxon>Magnoliopsida</taxon>
        <taxon>Liliopsida</taxon>
        <taxon>Poales</taxon>
        <taxon>Poaceae</taxon>
        <taxon>PACMAD clade</taxon>
        <taxon>Panicoideae</taxon>
        <taxon>Panicodae</taxon>
        <taxon>Paniceae</taxon>
        <taxon>Panicinae</taxon>
        <taxon>Panicum</taxon>
        <taxon>Panicum sect. Panicum</taxon>
    </lineage>
</organism>
<feature type="compositionally biased region" description="Basic and acidic residues" evidence="1">
    <location>
        <begin position="48"/>
        <end position="78"/>
    </location>
</feature>
<evidence type="ECO:0000313" key="2">
    <source>
        <dbReference type="EMBL" id="RLN30048.1"/>
    </source>
</evidence>
<evidence type="ECO:0000256" key="1">
    <source>
        <dbReference type="SAM" id="MobiDB-lite"/>
    </source>
</evidence>
<accession>A0A3L6T365</accession>
<dbReference type="AlphaFoldDB" id="A0A3L6T365"/>
<evidence type="ECO:0000313" key="3">
    <source>
        <dbReference type="Proteomes" id="UP000275267"/>
    </source>
</evidence>
<protein>
    <submittedName>
        <fullName evidence="2">Uncharacterized protein</fullName>
    </submittedName>
</protein>
<dbReference type="EMBL" id="PQIB02000003">
    <property type="protein sequence ID" value="RLN30048.1"/>
    <property type="molecule type" value="Genomic_DNA"/>
</dbReference>
<gene>
    <name evidence="2" type="ORF">C2845_PM05G24830</name>
</gene>
<keyword evidence="3" id="KW-1185">Reference proteome</keyword>
<proteinExistence type="predicted"/>
<sequence length="78" mass="9432">MARREPPKQRAGKRRVDEDWMEEDDLLEPERKPDDPRFKLQRGGEGGSSRDFRPDERRWGHPHEERNQRPFPPERRSG</sequence>
<feature type="compositionally biased region" description="Basic and acidic residues" evidence="1">
    <location>
        <begin position="1"/>
        <end position="18"/>
    </location>
</feature>
<name>A0A3L6T365_PANMI</name>
<dbReference type="Proteomes" id="UP000275267">
    <property type="component" value="Unassembled WGS sequence"/>
</dbReference>
<reference evidence="3" key="1">
    <citation type="journal article" date="2019" name="Nat. Commun.">
        <title>The genome of broomcorn millet.</title>
        <authorList>
            <person name="Zou C."/>
            <person name="Miki D."/>
            <person name="Li D."/>
            <person name="Tang Q."/>
            <person name="Xiao L."/>
            <person name="Rajput S."/>
            <person name="Deng P."/>
            <person name="Jia W."/>
            <person name="Huang R."/>
            <person name="Zhang M."/>
            <person name="Sun Y."/>
            <person name="Hu J."/>
            <person name="Fu X."/>
            <person name="Schnable P.S."/>
            <person name="Li F."/>
            <person name="Zhang H."/>
            <person name="Feng B."/>
            <person name="Zhu X."/>
            <person name="Liu R."/>
            <person name="Schnable J.C."/>
            <person name="Zhu J.-K."/>
            <person name="Zhang H."/>
        </authorList>
    </citation>
    <scope>NUCLEOTIDE SEQUENCE [LARGE SCALE GENOMIC DNA]</scope>
</reference>